<evidence type="ECO:0000313" key="22">
    <source>
        <dbReference type="Proteomes" id="UP001217754"/>
    </source>
</evidence>
<keyword evidence="9 16" id="KW-1133">Transmembrane helix</keyword>
<keyword evidence="7 16" id="KW-0812">Transmembrane</keyword>
<comment type="similarity">
    <text evidence="16 19">Belongs to the class VI-like SAM-binding methyltransferase superfamily. CHO2 family.</text>
</comment>
<evidence type="ECO:0000256" key="2">
    <source>
        <dbReference type="ARBA" id="ARBA00006717"/>
    </source>
</evidence>
<evidence type="ECO:0000256" key="9">
    <source>
        <dbReference type="ARBA" id="ARBA00022989"/>
    </source>
</evidence>
<comment type="caution">
    <text evidence="16 19">Lacks conserved residue(s) required for the propagation of feature annotation.</text>
</comment>
<dbReference type="NCBIfam" id="TIGR01258">
    <property type="entry name" value="pgm_1"/>
    <property type="match status" value="2"/>
</dbReference>
<dbReference type="PROSITE" id="PS51598">
    <property type="entry name" value="SAM_CHO2"/>
    <property type="match status" value="1"/>
</dbReference>
<reference evidence="21" key="1">
    <citation type="submission" date="2023-03" db="EMBL/GenBank/DDBJ databases">
        <title>Mating type loci evolution in Malassezia.</title>
        <authorList>
            <person name="Coelho M.A."/>
        </authorList>
    </citation>
    <scope>NUCLEOTIDE SEQUENCE</scope>
    <source>
        <strain evidence="21">CBS 9431</strain>
    </source>
</reference>
<keyword evidence="10 16" id="KW-0443">Lipid metabolism</keyword>
<keyword evidence="3 16" id="KW-0444">Lipid biosynthesis</keyword>
<feature type="transmembrane region" description="Helical" evidence="16 19">
    <location>
        <begin position="413"/>
        <end position="433"/>
    </location>
</feature>
<accession>A0AAF0F651</accession>
<name>A0AAF0F651_9BASI</name>
<dbReference type="Proteomes" id="UP001217754">
    <property type="component" value="Chromosome 3"/>
</dbReference>
<dbReference type="Gene3D" id="3.40.50.1240">
    <property type="entry name" value="Phosphoglycerate mutase-like"/>
    <property type="match status" value="1"/>
</dbReference>
<dbReference type="InterPro" id="IPR005952">
    <property type="entry name" value="Phosphogly_mut1"/>
</dbReference>
<dbReference type="PANTHER" id="PTHR32138:SF0">
    <property type="entry name" value="PHOSPHATIDYLETHANOLAMINE N-METHYLTRANSFERASE"/>
    <property type="match status" value="1"/>
</dbReference>
<dbReference type="InterPro" id="IPR013078">
    <property type="entry name" value="His_Pase_superF_clade-1"/>
</dbReference>
<feature type="compositionally biased region" description="Polar residues" evidence="20">
    <location>
        <begin position="505"/>
        <end position="521"/>
    </location>
</feature>
<feature type="transmembrane region" description="Helical" evidence="16 19">
    <location>
        <begin position="551"/>
        <end position="569"/>
    </location>
</feature>
<dbReference type="GO" id="GO:0004608">
    <property type="term" value="F:phosphatidylethanolamine N-methyltransferase activity"/>
    <property type="evidence" value="ECO:0007669"/>
    <property type="project" value="UniProtKB-UniRule"/>
</dbReference>
<dbReference type="AlphaFoldDB" id="A0AAF0F651"/>
<dbReference type="GeneID" id="85225687"/>
<evidence type="ECO:0000256" key="5">
    <source>
        <dbReference type="ARBA" id="ARBA00022679"/>
    </source>
</evidence>
<evidence type="ECO:0000256" key="11">
    <source>
        <dbReference type="ARBA" id="ARBA00023136"/>
    </source>
</evidence>
<evidence type="ECO:0000256" key="15">
    <source>
        <dbReference type="ARBA" id="ARBA00023264"/>
    </source>
</evidence>
<evidence type="ECO:0000256" key="16">
    <source>
        <dbReference type="HAMAP-Rule" id="MF_03217"/>
    </source>
</evidence>
<comment type="catalytic activity">
    <reaction evidence="16 19">
        <text>a 1,2-diacyl-sn-glycero-3-phosphoethanolamine + S-adenosyl-L-methionine = a 1,2-diacyl-sn-glycero-3-phospho-N-methylethanolamine + S-adenosyl-L-homocysteine + H(+)</text>
        <dbReference type="Rhea" id="RHEA:11164"/>
        <dbReference type="ChEBI" id="CHEBI:15378"/>
        <dbReference type="ChEBI" id="CHEBI:57856"/>
        <dbReference type="ChEBI" id="CHEBI:59789"/>
        <dbReference type="ChEBI" id="CHEBI:64573"/>
        <dbReference type="ChEBI" id="CHEBI:64612"/>
        <dbReference type="EC" id="2.1.1.17"/>
    </reaction>
</comment>
<keyword evidence="5 16" id="KW-0808">Transferase</keyword>
<feature type="binding site" evidence="17">
    <location>
        <position position="88"/>
    </location>
    <ligand>
        <name>substrate</name>
    </ligand>
</feature>
<feature type="transmembrane region" description="Helical" evidence="16 19">
    <location>
        <begin position="453"/>
        <end position="478"/>
    </location>
</feature>
<dbReference type="GO" id="GO:0006656">
    <property type="term" value="P:phosphatidylcholine biosynthetic process"/>
    <property type="evidence" value="ECO:0007669"/>
    <property type="project" value="UniProtKB-UniRule"/>
</dbReference>
<keyword evidence="8 16" id="KW-0256">Endoplasmic reticulum</keyword>
<sequence>MVGLLTVQFTGWRDPSLTELGEQEALKGAEELKKAGLTHFDLAFTSALQRAQKTLGIQLKAIGQENIPVTQDQALNERDYGELTGLNKDDARAKFGEEQVHTWRRSYDIVPPGGESLKLTAERVLPFFEKHIKPAVQEGKSVLVAAHGNSLRAVIMALENMTGEQIVNTELATGVPIVYKIDSDGKVVDKQILHTSTPTPAQEPEKAGSQKGAVLGRTPDGRLFHVQETPDMLSSIFRPDLPKTPLDYVTIVSLTVQVVLFFTLSRSTARIFFMLYFAFWRISYNGGLGYLLVQQSTTRWIVRLVEREGWMDPKRSPRISAWIQQQLQTKMGKQYKFEEMPIEYNTWLLFRSMVDVILLNDFTAYFFFGVSNMHGTRGLGWFLFIVRWATGLLLIVFNIWVKLDAHRVVKDYAWYWGDCFFLCLQNLVFDGVYEVAPDPMYSIGYAGYYGLSLLTGSYTVLFVSLAAHASQLLFLVLFENPHMERVYGEKRPIAARVSQKKAAIDSSSETPASSDGTTPSPETVAHDLHHRLFRNDNVVFSRLDMLRATDFLLVVAVVYATLPFLFYNVGPRTLVVLLCTNALAWRIYHSFGLGAALNAQSSDKWIVRHFLKFYPFSDARDAVYEAFEQWKVIYNTSLVMTYLSFAMLAFRCYAPVDQAWPAGTTLLRHVLGVLLILLHIWSARSSYHVLGPFGWLYGDFFIADYPRRLSYTGIYRFLNNPERSMGGAAFFGMALISGSPLVTCIAILSHLSHWWFLSYVEGPHMRKLYGEEVREDSGVTKQMKNIARRNAFLFRNANQHPKVRDVQETLRRTQVQAKSVVDQIFAQGRPNVERFVDNTQAIFLDQRNKLFNMRTGNEIRTIDRSKYSVMVADSPNTQAKRYHLGETISARWTAARNHSRRDWIGMYLVDSLDAEPSGREESGLLVTRLSSRGKWVGLAEQEWVGDEHAGKERGPLGTEGVSDVNQELDHVEGISVFRGPRLPWRTGRYELRYHHDGSHDVLARSEPFEIYVETPKDPYSFSETYASLTKIVHFALADSPSQDTPPYQSEDPDDLTLWSHLQVQHIATGISSAFHVDFSPEVIVADANTATLARNIVAARQLMRGDLPIS</sequence>
<comment type="pathway">
    <text evidence="16 19">Phospholipid metabolism; phosphatidylcholine biosynthesis.</text>
</comment>
<organism evidence="21 22">
    <name type="scientific">Malassezia japonica</name>
    <dbReference type="NCBI Taxonomy" id="223818"/>
    <lineage>
        <taxon>Eukaryota</taxon>
        <taxon>Fungi</taxon>
        <taxon>Dikarya</taxon>
        <taxon>Basidiomycota</taxon>
        <taxon>Ustilaginomycotina</taxon>
        <taxon>Malasseziomycetes</taxon>
        <taxon>Malasseziales</taxon>
        <taxon>Malasseziaceae</taxon>
        <taxon>Malassezia</taxon>
    </lineage>
</organism>
<dbReference type="Pfam" id="PF00300">
    <property type="entry name" value="His_Phos_1"/>
    <property type="match status" value="1"/>
</dbReference>
<comment type="subcellular location">
    <subcellularLocation>
        <location evidence="1">Endomembrane system</location>
        <topology evidence="1">Multi-pass membrane protein</topology>
    </subcellularLocation>
    <subcellularLocation>
        <location evidence="16 19">Endoplasmic reticulum membrane</location>
        <topology evidence="16 19">Multi-pass membrane protein</topology>
    </subcellularLocation>
</comment>
<dbReference type="GO" id="GO:0005789">
    <property type="term" value="C:endoplasmic reticulum membrane"/>
    <property type="evidence" value="ECO:0007669"/>
    <property type="project" value="UniProtKB-SubCell"/>
</dbReference>
<keyword evidence="15 16" id="KW-1208">Phospholipid metabolism</keyword>
<dbReference type="HAMAP" id="MF_01039">
    <property type="entry name" value="PGAM_GpmA"/>
    <property type="match status" value="1"/>
</dbReference>
<evidence type="ECO:0000256" key="14">
    <source>
        <dbReference type="ARBA" id="ARBA00023235"/>
    </source>
</evidence>
<dbReference type="SUPFAM" id="SSF53254">
    <property type="entry name" value="Phosphoglycerate mutase-like"/>
    <property type="match status" value="1"/>
</dbReference>
<feature type="site" description="Transition state stabilizer" evidence="18">
    <location>
        <position position="147"/>
    </location>
</feature>
<feature type="transmembrane region" description="Helical" evidence="16 19">
    <location>
        <begin position="666"/>
        <end position="683"/>
    </location>
</feature>
<feature type="binding site" evidence="17">
    <location>
        <begin position="148"/>
        <end position="149"/>
    </location>
    <ligand>
        <name>substrate</name>
    </ligand>
</feature>
<evidence type="ECO:0000256" key="17">
    <source>
        <dbReference type="PIRSR" id="PIRSR613078-2"/>
    </source>
</evidence>
<feature type="binding site" evidence="17">
    <location>
        <begin position="104"/>
        <end position="105"/>
    </location>
    <ligand>
        <name>substrate</name>
    </ligand>
</feature>
<keyword evidence="12" id="KW-0324">Glycolysis</keyword>
<keyword evidence="4 16" id="KW-0489">Methyltransferase</keyword>
<dbReference type="InterPro" id="IPR016219">
    <property type="entry name" value="Phosphatid-EA_MeTrfase_fun"/>
</dbReference>
<evidence type="ECO:0000256" key="18">
    <source>
        <dbReference type="PIRSR" id="PIRSR613078-3"/>
    </source>
</evidence>
<evidence type="ECO:0000256" key="12">
    <source>
        <dbReference type="ARBA" id="ARBA00023152"/>
    </source>
</evidence>
<dbReference type="GO" id="GO:0016868">
    <property type="term" value="F:intramolecular phosphotransferase activity"/>
    <property type="evidence" value="ECO:0007669"/>
    <property type="project" value="InterPro"/>
</dbReference>
<evidence type="ECO:0000313" key="21">
    <source>
        <dbReference type="EMBL" id="WFD39068.1"/>
    </source>
</evidence>
<feature type="transmembrane region" description="Helical" evidence="16 19">
    <location>
        <begin position="380"/>
        <end position="401"/>
    </location>
</feature>
<dbReference type="PANTHER" id="PTHR32138">
    <property type="entry name" value="PHOSPHATIDYLETHANOLAMINE N-METHYLTRANSFERASE"/>
    <property type="match status" value="1"/>
</dbReference>
<feature type="binding site" evidence="17">
    <location>
        <begin position="10"/>
        <end position="11"/>
    </location>
    <ligand>
        <name>substrate</name>
    </ligand>
</feature>
<proteinExistence type="inferred from homology"/>
<feature type="binding site" evidence="17">
    <location>
        <position position="50"/>
    </location>
    <ligand>
        <name>substrate</name>
    </ligand>
</feature>
<comment type="similarity">
    <text evidence="2">Belongs to the phosphoglycerate mutase family. BPG-dependent PGAM subfamily.</text>
</comment>
<dbReference type="HAMAP" id="MF_03217">
    <property type="entry name" value="PEMT"/>
    <property type="match status" value="1"/>
</dbReference>
<keyword evidence="22" id="KW-1185">Reference proteome</keyword>
<dbReference type="EMBL" id="CP119960">
    <property type="protein sequence ID" value="WFD39068.1"/>
    <property type="molecule type" value="Genomic_DNA"/>
</dbReference>
<keyword evidence="13 16" id="KW-0594">Phospholipid biosynthesis</keyword>
<dbReference type="GO" id="GO:0032259">
    <property type="term" value="P:methylation"/>
    <property type="evidence" value="ECO:0007669"/>
    <property type="project" value="UniProtKB-KW"/>
</dbReference>
<protein>
    <recommendedName>
        <fullName evidence="16 19">Phosphatidylethanolamine N-methyltransferase</fullName>
        <shortName evidence="16">PE methyltransferase</shortName>
        <shortName evidence="16 19">PEAMT</shortName>
        <shortName evidence="16">PEMT</shortName>
        <ecNumber evidence="16 19">2.1.1.17</ecNumber>
    </recommendedName>
</protein>
<feature type="transmembrane region" description="Helical" evidence="16 19">
    <location>
        <begin position="271"/>
        <end position="293"/>
    </location>
</feature>
<dbReference type="Pfam" id="PF04191">
    <property type="entry name" value="PEMT"/>
    <property type="match status" value="2"/>
</dbReference>
<feature type="transmembrane region" description="Helical" evidence="16 19">
    <location>
        <begin position="632"/>
        <end position="654"/>
    </location>
</feature>
<feature type="transmembrane region" description="Helical" evidence="16 19">
    <location>
        <begin position="727"/>
        <end position="756"/>
    </location>
</feature>
<comment type="function">
    <text evidence="16 19">Catalyzes the first step of the methylation pathway of phosphatidylcholine biosynthesis, the SAM-dependent methylation of phosphatidylethanolamine (PE) to phosphatidylmonomethylethanolamine (PMME).</text>
</comment>
<dbReference type="InterPro" id="IPR007318">
    <property type="entry name" value="Phopholipid_MeTrfase"/>
</dbReference>
<keyword evidence="6 16" id="KW-0949">S-adenosyl-L-methionine</keyword>
<feature type="transmembrane region" description="Helical" evidence="16 19">
    <location>
        <begin position="348"/>
        <end position="368"/>
    </location>
</feature>
<evidence type="ECO:0000256" key="4">
    <source>
        <dbReference type="ARBA" id="ARBA00022603"/>
    </source>
</evidence>
<evidence type="ECO:0000256" key="6">
    <source>
        <dbReference type="ARBA" id="ARBA00022691"/>
    </source>
</evidence>
<keyword evidence="11 16" id="KW-0472">Membrane</keyword>
<evidence type="ECO:0000256" key="3">
    <source>
        <dbReference type="ARBA" id="ARBA00022516"/>
    </source>
</evidence>
<evidence type="ECO:0000256" key="7">
    <source>
        <dbReference type="ARBA" id="ARBA00022692"/>
    </source>
</evidence>
<evidence type="ECO:0000256" key="19">
    <source>
        <dbReference type="RuleBase" id="RU361122"/>
    </source>
</evidence>
<keyword evidence="14" id="KW-0413">Isomerase</keyword>
<dbReference type="GO" id="GO:0006096">
    <property type="term" value="P:glycolytic process"/>
    <property type="evidence" value="ECO:0007669"/>
    <property type="project" value="UniProtKB-KW"/>
</dbReference>
<feature type="transmembrane region" description="Helical" evidence="16 19">
    <location>
        <begin position="689"/>
        <end position="706"/>
    </location>
</feature>
<evidence type="ECO:0000256" key="10">
    <source>
        <dbReference type="ARBA" id="ARBA00023098"/>
    </source>
</evidence>
<gene>
    <name evidence="21" type="primary">CHO2</name>
    <name evidence="21" type="ORF">MJAP1_002038</name>
</gene>
<feature type="binding site" evidence="17">
    <location>
        <begin position="77"/>
        <end position="80"/>
    </location>
    <ligand>
        <name>substrate</name>
    </ligand>
</feature>
<dbReference type="InterPro" id="IPR029033">
    <property type="entry name" value="His_PPase_superfam"/>
</dbReference>
<evidence type="ECO:0000256" key="13">
    <source>
        <dbReference type="ARBA" id="ARBA00023209"/>
    </source>
</evidence>
<evidence type="ECO:0000256" key="8">
    <source>
        <dbReference type="ARBA" id="ARBA00022824"/>
    </source>
</evidence>
<evidence type="ECO:0000256" key="20">
    <source>
        <dbReference type="SAM" id="MobiDB-lite"/>
    </source>
</evidence>
<feature type="region of interest" description="Disordered" evidence="20">
    <location>
        <begin position="498"/>
        <end position="521"/>
    </location>
</feature>
<evidence type="ECO:0000256" key="1">
    <source>
        <dbReference type="ARBA" id="ARBA00004127"/>
    </source>
</evidence>
<dbReference type="CDD" id="cd07067">
    <property type="entry name" value="HP_PGM_like"/>
    <property type="match status" value="1"/>
</dbReference>
<dbReference type="RefSeq" id="XP_060121965.1">
    <property type="nucleotide sequence ID" value="XM_060265982.1"/>
</dbReference>
<dbReference type="EC" id="2.1.1.17" evidence="16 19"/>